<reference evidence="3 4" key="1">
    <citation type="submission" date="2020-08" db="EMBL/GenBank/DDBJ databases">
        <title>Functional genomics of gut bacteria from endangered species of beetles.</title>
        <authorList>
            <person name="Carlos-Shanley C."/>
        </authorList>
    </citation>
    <scope>NUCLEOTIDE SEQUENCE [LARGE SCALE GENOMIC DNA]</scope>
    <source>
        <strain evidence="3 4">S00123</strain>
    </source>
</reference>
<evidence type="ECO:0000256" key="1">
    <source>
        <dbReference type="SAM" id="MobiDB-lite"/>
    </source>
</evidence>
<organism evidence="3 4">
    <name type="scientific">Brevundimonas bullata</name>
    <dbReference type="NCBI Taxonomy" id="13160"/>
    <lineage>
        <taxon>Bacteria</taxon>
        <taxon>Pseudomonadati</taxon>
        <taxon>Pseudomonadota</taxon>
        <taxon>Alphaproteobacteria</taxon>
        <taxon>Caulobacterales</taxon>
        <taxon>Caulobacteraceae</taxon>
        <taxon>Brevundimonas</taxon>
    </lineage>
</organism>
<dbReference type="Pfam" id="PF20841">
    <property type="entry name" value="NtrZ"/>
    <property type="match status" value="1"/>
</dbReference>
<accession>A0A7W7N324</accession>
<feature type="chain" id="PRO_5030719437" description="Porin" evidence="2">
    <location>
        <begin position="23"/>
        <end position="131"/>
    </location>
</feature>
<dbReference type="InterPro" id="IPR048887">
    <property type="entry name" value="NtrZ-like"/>
</dbReference>
<dbReference type="RefSeq" id="WP_184267131.1">
    <property type="nucleotide sequence ID" value="NZ_JACHKY010000001.1"/>
</dbReference>
<evidence type="ECO:0000313" key="3">
    <source>
        <dbReference type="EMBL" id="MBB4797011.1"/>
    </source>
</evidence>
<name>A0A7W7N324_9CAUL</name>
<comment type="caution">
    <text evidence="3">The sequence shown here is derived from an EMBL/GenBank/DDBJ whole genome shotgun (WGS) entry which is preliminary data.</text>
</comment>
<dbReference type="Proteomes" id="UP000539957">
    <property type="component" value="Unassembled WGS sequence"/>
</dbReference>
<evidence type="ECO:0000313" key="4">
    <source>
        <dbReference type="Proteomes" id="UP000539957"/>
    </source>
</evidence>
<dbReference type="EMBL" id="JACHKY010000001">
    <property type="protein sequence ID" value="MBB4797011.1"/>
    <property type="molecule type" value="Genomic_DNA"/>
</dbReference>
<protein>
    <recommendedName>
        <fullName evidence="5">Porin</fullName>
    </recommendedName>
</protein>
<dbReference type="AlphaFoldDB" id="A0A7W7N324"/>
<keyword evidence="2" id="KW-0732">Signal</keyword>
<proteinExistence type="predicted"/>
<feature type="compositionally biased region" description="Polar residues" evidence="1">
    <location>
        <begin position="37"/>
        <end position="48"/>
    </location>
</feature>
<keyword evidence="4" id="KW-1185">Reference proteome</keyword>
<feature type="signal peptide" evidence="2">
    <location>
        <begin position="1"/>
        <end position="22"/>
    </location>
</feature>
<evidence type="ECO:0000256" key="2">
    <source>
        <dbReference type="SAM" id="SignalP"/>
    </source>
</evidence>
<evidence type="ECO:0008006" key="5">
    <source>
        <dbReference type="Google" id="ProtNLM"/>
    </source>
</evidence>
<sequence>MRFVAIIAATVGILAIAGTAHDASAQTRRAPAVSLTEAAQTPHSTATPQRRGLRWNDSGRWGLNFNLNQPVGRETDWGDVEAGAYYRLSPRLRVGAAANLASPEVDPARAPESAADRRAAPRVRLETIFKF</sequence>
<gene>
    <name evidence="3" type="ORF">HNP32_000725</name>
</gene>
<feature type="region of interest" description="Disordered" evidence="1">
    <location>
        <begin position="32"/>
        <end position="53"/>
    </location>
</feature>